<accession>A0A0G2AEA8</accession>
<feature type="transmembrane region" description="Helical" evidence="1">
    <location>
        <begin position="206"/>
        <end position="232"/>
    </location>
</feature>
<dbReference type="Proteomes" id="UP000034846">
    <property type="component" value="Unassembled WGS sequence"/>
</dbReference>
<keyword evidence="1" id="KW-1133">Transmembrane helix</keyword>
<dbReference type="AlphaFoldDB" id="A0A0G2AEA8"/>
<feature type="transmembrane region" description="Helical" evidence="1">
    <location>
        <begin position="137"/>
        <end position="155"/>
    </location>
</feature>
<evidence type="ECO:0000313" key="2">
    <source>
        <dbReference type="EMBL" id="KKW30794.1"/>
    </source>
</evidence>
<feature type="transmembrane region" description="Helical" evidence="1">
    <location>
        <begin position="239"/>
        <end position="257"/>
    </location>
</feature>
<feature type="transmembrane region" description="Helical" evidence="1">
    <location>
        <begin position="162"/>
        <end position="186"/>
    </location>
</feature>
<comment type="caution">
    <text evidence="2">The sequence shown here is derived from an EMBL/GenBank/DDBJ whole genome shotgun (WGS) entry which is preliminary data.</text>
</comment>
<evidence type="ECO:0000313" key="3">
    <source>
        <dbReference type="Proteomes" id="UP000034846"/>
    </source>
</evidence>
<keyword evidence="1" id="KW-0472">Membrane</keyword>
<keyword evidence="1" id="KW-0812">Transmembrane</keyword>
<evidence type="ECO:0000256" key="1">
    <source>
        <dbReference type="SAM" id="Phobius"/>
    </source>
</evidence>
<organism evidence="2 3">
    <name type="scientific">Candidatus Uhrbacteria bacterium GW2011_GWD2_52_7</name>
    <dbReference type="NCBI Taxonomy" id="1618989"/>
    <lineage>
        <taxon>Bacteria</taxon>
        <taxon>Candidatus Uhriibacteriota</taxon>
    </lineage>
</organism>
<evidence type="ECO:0008006" key="4">
    <source>
        <dbReference type="Google" id="ProtNLM"/>
    </source>
</evidence>
<name>A0A0G2AEA8_9BACT</name>
<protein>
    <recommendedName>
        <fullName evidence="4">TrbL/VirB6 plasmid conjugal transfer protein</fullName>
    </recommendedName>
</protein>
<reference evidence="2 3" key="1">
    <citation type="journal article" date="2015" name="Nature">
        <title>rRNA introns, odd ribosomes, and small enigmatic genomes across a large radiation of phyla.</title>
        <authorList>
            <person name="Brown C.T."/>
            <person name="Hug L.A."/>
            <person name="Thomas B.C."/>
            <person name="Sharon I."/>
            <person name="Castelle C.J."/>
            <person name="Singh A."/>
            <person name="Wilkins M.J."/>
            <person name="Williams K.H."/>
            <person name="Banfield J.F."/>
        </authorList>
    </citation>
    <scope>NUCLEOTIDE SEQUENCE [LARGE SCALE GENOMIC DNA]</scope>
</reference>
<proteinExistence type="predicted"/>
<sequence length="296" mass="32520">MRKLVEFARKVFGWLHKHRSSVGVAVVATLLTLPRWAHAISLDRFVLNPFDSTALLLAGIINNIAAVIGKLMLLIIEMIIVPILGYNGFSSADIVDLGWSLVRDVVNMGVVVILIVIAMQTIVGYHKANWTQQLPKLFIGVILVNFSRTICGLFIDVSQVVMFTFVNAIIDIAAGNFAQMLGLSQFGEFSNEFIDKVNEAGTGIEAYAYLGSAYLQLALYLAIFAVLLLLALMYIWRIVMLWVLIIMSPIAFFLSGVGDMFKASAGYYGEWWKKFSGALIMGPLLLVACACGIVGQ</sequence>
<feature type="transmembrane region" description="Helical" evidence="1">
    <location>
        <begin position="277"/>
        <end position="295"/>
    </location>
</feature>
<feature type="transmembrane region" description="Helical" evidence="1">
    <location>
        <begin position="105"/>
        <end position="125"/>
    </location>
</feature>
<dbReference type="EMBL" id="LCRD01000003">
    <property type="protein sequence ID" value="KKW30794.1"/>
    <property type="molecule type" value="Genomic_DNA"/>
</dbReference>
<gene>
    <name evidence="2" type="ORF">UY72_C0003G0023</name>
</gene>
<feature type="transmembrane region" description="Helical" evidence="1">
    <location>
        <begin position="55"/>
        <end position="84"/>
    </location>
</feature>